<dbReference type="Proteomes" id="UP000234681">
    <property type="component" value="Chromosome 9"/>
</dbReference>
<accession>A6JW49</accession>
<feature type="non-terminal residue" evidence="1">
    <location>
        <position position="29"/>
    </location>
</feature>
<evidence type="ECO:0000313" key="2">
    <source>
        <dbReference type="Proteomes" id="UP000234681"/>
    </source>
</evidence>
<dbReference type="AlphaFoldDB" id="A6JW49"/>
<proteinExistence type="predicted"/>
<gene>
    <name evidence="1" type="ORF">rCG_23861</name>
</gene>
<dbReference type="EMBL" id="CH474004">
    <property type="protein sequence ID" value="EDL75457.1"/>
    <property type="molecule type" value="Genomic_DNA"/>
</dbReference>
<protein>
    <submittedName>
        <fullName evidence="1">RCG23861</fullName>
    </submittedName>
</protein>
<evidence type="ECO:0000313" key="1">
    <source>
        <dbReference type="EMBL" id="EDL75457.1"/>
    </source>
</evidence>
<name>A6JW49_RAT</name>
<sequence>MTGDGVQLSLLPSNPLSFLVCHTVSLYPI</sequence>
<organism evidence="1 2">
    <name type="scientific">Rattus norvegicus</name>
    <name type="common">Rat</name>
    <dbReference type="NCBI Taxonomy" id="10116"/>
    <lineage>
        <taxon>Eukaryota</taxon>
        <taxon>Metazoa</taxon>
        <taxon>Chordata</taxon>
        <taxon>Craniata</taxon>
        <taxon>Vertebrata</taxon>
        <taxon>Euteleostomi</taxon>
        <taxon>Mammalia</taxon>
        <taxon>Eutheria</taxon>
        <taxon>Euarchontoglires</taxon>
        <taxon>Glires</taxon>
        <taxon>Rodentia</taxon>
        <taxon>Myomorpha</taxon>
        <taxon>Muroidea</taxon>
        <taxon>Muridae</taxon>
        <taxon>Murinae</taxon>
        <taxon>Rattus</taxon>
    </lineage>
</organism>
<reference evidence="2" key="1">
    <citation type="submission" date="2005-09" db="EMBL/GenBank/DDBJ databases">
        <authorList>
            <person name="Mural R.J."/>
            <person name="Li P.W."/>
            <person name="Adams M.D."/>
            <person name="Amanatides P.G."/>
            <person name="Baden-Tillson H."/>
            <person name="Barnstead M."/>
            <person name="Chin S.H."/>
            <person name="Dew I."/>
            <person name="Evans C.A."/>
            <person name="Ferriera S."/>
            <person name="Flanigan M."/>
            <person name="Fosler C."/>
            <person name="Glodek A."/>
            <person name="Gu Z."/>
            <person name="Holt R.A."/>
            <person name="Jennings D."/>
            <person name="Kraft C.L."/>
            <person name="Lu F."/>
            <person name="Nguyen T."/>
            <person name="Nusskern D.R."/>
            <person name="Pfannkoch C.M."/>
            <person name="Sitter C."/>
            <person name="Sutton G.G."/>
            <person name="Venter J.C."/>
            <person name="Wang Z."/>
            <person name="Woodage T."/>
            <person name="Zheng X.H."/>
            <person name="Zhong F."/>
        </authorList>
    </citation>
    <scope>NUCLEOTIDE SEQUENCE [LARGE SCALE GENOMIC DNA]</scope>
    <source>
        <strain>BN</strain>
        <strain evidence="2">Sprague-Dawley</strain>
    </source>
</reference>